<feature type="compositionally biased region" description="Basic and acidic residues" evidence="1">
    <location>
        <begin position="204"/>
        <end position="214"/>
    </location>
</feature>
<feature type="region of interest" description="Disordered" evidence="1">
    <location>
        <begin position="204"/>
        <end position="368"/>
    </location>
</feature>
<feature type="compositionally biased region" description="Low complexity" evidence="1">
    <location>
        <begin position="349"/>
        <end position="359"/>
    </location>
</feature>
<feature type="compositionally biased region" description="Polar residues" evidence="1">
    <location>
        <begin position="261"/>
        <end position="279"/>
    </location>
</feature>
<feature type="region of interest" description="Disordered" evidence="1">
    <location>
        <begin position="72"/>
        <end position="134"/>
    </location>
</feature>
<dbReference type="AlphaFoldDB" id="A0A9J6BKY4"/>
<feature type="compositionally biased region" description="Polar residues" evidence="1">
    <location>
        <begin position="301"/>
        <end position="311"/>
    </location>
</feature>
<accession>A0A9J6BKY4</accession>
<feature type="compositionally biased region" description="Low complexity" evidence="1">
    <location>
        <begin position="221"/>
        <end position="237"/>
    </location>
</feature>
<feature type="compositionally biased region" description="Polar residues" evidence="1">
    <location>
        <begin position="238"/>
        <end position="253"/>
    </location>
</feature>
<evidence type="ECO:0000256" key="1">
    <source>
        <dbReference type="SAM" id="MobiDB-lite"/>
    </source>
</evidence>
<organism evidence="2 3">
    <name type="scientific">Polypedilum vanderplanki</name>
    <name type="common">Sleeping chironomid midge</name>
    <dbReference type="NCBI Taxonomy" id="319348"/>
    <lineage>
        <taxon>Eukaryota</taxon>
        <taxon>Metazoa</taxon>
        <taxon>Ecdysozoa</taxon>
        <taxon>Arthropoda</taxon>
        <taxon>Hexapoda</taxon>
        <taxon>Insecta</taxon>
        <taxon>Pterygota</taxon>
        <taxon>Neoptera</taxon>
        <taxon>Endopterygota</taxon>
        <taxon>Diptera</taxon>
        <taxon>Nematocera</taxon>
        <taxon>Chironomoidea</taxon>
        <taxon>Chironomidae</taxon>
        <taxon>Chironominae</taxon>
        <taxon>Polypedilum</taxon>
        <taxon>Polypedilum</taxon>
    </lineage>
</organism>
<feature type="compositionally biased region" description="Low complexity" evidence="1">
    <location>
        <begin position="87"/>
        <end position="96"/>
    </location>
</feature>
<feature type="compositionally biased region" description="Polar residues" evidence="1">
    <location>
        <begin position="320"/>
        <end position="330"/>
    </location>
</feature>
<proteinExistence type="predicted"/>
<evidence type="ECO:0000313" key="2">
    <source>
        <dbReference type="EMBL" id="KAG5670429.1"/>
    </source>
</evidence>
<name>A0A9J6BKY4_POLVA</name>
<feature type="compositionally biased region" description="Low complexity" evidence="1">
    <location>
        <begin position="288"/>
        <end position="300"/>
    </location>
</feature>
<dbReference type="EMBL" id="JADBJN010000003">
    <property type="protein sequence ID" value="KAG5670429.1"/>
    <property type="molecule type" value="Genomic_DNA"/>
</dbReference>
<protein>
    <submittedName>
        <fullName evidence="2">Uncharacterized protein</fullName>
    </submittedName>
</protein>
<sequence length="368" mass="41565">MSDLCLNCKLIKEDIQDIRGNEEIEAVIILEYPQFANLSTDTPINLCQQCIHQMVGPLSGEGIDSRESISVISSQSIPKNSESLDRQTQSQQQTSTRVSPDSSTHIESESIGGGIDERNIQSQQQQQDSDSFKRPADIQVTKEAPVKRFKSDELNQLFAKPMPKPIRKRKLAAIKNIPNEDLEKDMELFEMWYENKIDAQIDEVSQRQERERLSRSRSHSRSSSSNRSYRSNVSNASLSSTRSQPTNLVQQPQRTEDENPQKTQSQPQPHTTRVLQTNLVDIPDQDNESLYSENSDSSNSFQQRRPPSRQITTRKKTNNDRNVPQQNNDAHTNKGAPRRVRIQSPPPSSSSSTPPIIQPLVGHKNVGG</sequence>
<reference evidence="2" key="1">
    <citation type="submission" date="2021-03" db="EMBL/GenBank/DDBJ databases">
        <title>Chromosome level genome of the anhydrobiotic midge Polypedilum vanderplanki.</title>
        <authorList>
            <person name="Yoshida Y."/>
            <person name="Kikawada T."/>
            <person name="Gusev O."/>
        </authorList>
    </citation>
    <scope>NUCLEOTIDE SEQUENCE</scope>
    <source>
        <strain evidence="2">NIAS01</strain>
        <tissue evidence="2">Whole body or cell culture</tissue>
    </source>
</reference>
<evidence type="ECO:0000313" key="3">
    <source>
        <dbReference type="Proteomes" id="UP001107558"/>
    </source>
</evidence>
<gene>
    <name evidence="2" type="ORF">PVAND_000694</name>
</gene>
<comment type="caution">
    <text evidence="2">The sequence shown here is derived from an EMBL/GenBank/DDBJ whole genome shotgun (WGS) entry which is preliminary data.</text>
</comment>
<keyword evidence="3" id="KW-1185">Reference proteome</keyword>
<dbReference type="Proteomes" id="UP001107558">
    <property type="component" value="Chromosome 3"/>
</dbReference>